<dbReference type="Proteomes" id="UP000001542">
    <property type="component" value="Unassembled WGS sequence"/>
</dbReference>
<gene>
    <name evidence="1" type="ORF">TVAG_413260</name>
</gene>
<sequence>MILLFEDAKTPLSRFYPVIHNAEMAFEELRQKGNRFASIFYQWLLAKTINSEYGVIWAFAYLTTPKGLIYAREAIHNREFPPPANGYTSLFYYIEKPKDPIDDVTEILIEERVNVAVEEILTEAPEARWPEKDLEPPNNKFTEAEVVQDSHDETVNEAVEDLDVCLRAIKFMKFELKNRCHTESQQQSSL</sequence>
<dbReference type="KEGG" id="tva:4745799"/>
<evidence type="ECO:0000313" key="2">
    <source>
        <dbReference type="Proteomes" id="UP000001542"/>
    </source>
</evidence>
<dbReference type="AlphaFoldDB" id="A2G3X2"/>
<evidence type="ECO:0000313" key="1">
    <source>
        <dbReference type="EMBL" id="EAX88146.1"/>
    </source>
</evidence>
<reference evidence="1" key="2">
    <citation type="journal article" date="2007" name="Science">
        <title>Draft genome sequence of the sexually transmitted pathogen Trichomonas vaginalis.</title>
        <authorList>
            <person name="Carlton J.M."/>
            <person name="Hirt R.P."/>
            <person name="Silva J.C."/>
            <person name="Delcher A.L."/>
            <person name="Schatz M."/>
            <person name="Zhao Q."/>
            <person name="Wortman J.R."/>
            <person name="Bidwell S.L."/>
            <person name="Alsmark U.C.M."/>
            <person name="Besteiro S."/>
            <person name="Sicheritz-Ponten T."/>
            <person name="Noel C.J."/>
            <person name="Dacks J.B."/>
            <person name="Foster P.G."/>
            <person name="Simillion C."/>
            <person name="Van de Peer Y."/>
            <person name="Miranda-Saavedra D."/>
            <person name="Barton G.J."/>
            <person name="Westrop G.D."/>
            <person name="Mueller S."/>
            <person name="Dessi D."/>
            <person name="Fiori P.L."/>
            <person name="Ren Q."/>
            <person name="Paulsen I."/>
            <person name="Zhang H."/>
            <person name="Bastida-Corcuera F.D."/>
            <person name="Simoes-Barbosa A."/>
            <person name="Brown M.T."/>
            <person name="Hayes R.D."/>
            <person name="Mukherjee M."/>
            <person name="Okumura C.Y."/>
            <person name="Schneider R."/>
            <person name="Smith A.J."/>
            <person name="Vanacova S."/>
            <person name="Villalvazo M."/>
            <person name="Haas B.J."/>
            <person name="Pertea M."/>
            <person name="Feldblyum T.V."/>
            <person name="Utterback T.R."/>
            <person name="Shu C.L."/>
            <person name="Osoegawa K."/>
            <person name="de Jong P.J."/>
            <person name="Hrdy I."/>
            <person name="Horvathova L."/>
            <person name="Zubacova Z."/>
            <person name="Dolezal P."/>
            <person name="Malik S.B."/>
            <person name="Logsdon J.M. Jr."/>
            <person name="Henze K."/>
            <person name="Gupta A."/>
            <person name="Wang C.C."/>
            <person name="Dunne R.L."/>
            <person name="Upcroft J.A."/>
            <person name="Upcroft P."/>
            <person name="White O."/>
            <person name="Salzberg S.L."/>
            <person name="Tang P."/>
            <person name="Chiu C.-H."/>
            <person name="Lee Y.-S."/>
            <person name="Embley T.M."/>
            <person name="Coombs G.H."/>
            <person name="Mottram J.C."/>
            <person name="Tachezy J."/>
            <person name="Fraser-Liggett C.M."/>
            <person name="Johnson P.J."/>
        </authorList>
    </citation>
    <scope>NUCLEOTIDE SEQUENCE [LARGE SCALE GENOMIC DNA]</scope>
    <source>
        <strain evidence="1">G3</strain>
    </source>
</reference>
<dbReference type="RefSeq" id="XP_001301076.1">
    <property type="nucleotide sequence ID" value="XM_001301075.1"/>
</dbReference>
<organism evidence="1 2">
    <name type="scientific">Trichomonas vaginalis (strain ATCC PRA-98 / G3)</name>
    <dbReference type="NCBI Taxonomy" id="412133"/>
    <lineage>
        <taxon>Eukaryota</taxon>
        <taxon>Metamonada</taxon>
        <taxon>Parabasalia</taxon>
        <taxon>Trichomonadida</taxon>
        <taxon>Trichomonadidae</taxon>
        <taxon>Trichomonas</taxon>
    </lineage>
</organism>
<dbReference type="VEuPathDB" id="TrichDB:TVAG_413260"/>
<reference evidence="1" key="1">
    <citation type="submission" date="2006-10" db="EMBL/GenBank/DDBJ databases">
        <authorList>
            <person name="Amadeo P."/>
            <person name="Zhao Q."/>
            <person name="Wortman J."/>
            <person name="Fraser-Liggett C."/>
            <person name="Carlton J."/>
        </authorList>
    </citation>
    <scope>NUCLEOTIDE SEQUENCE</scope>
    <source>
        <strain evidence="1">G3</strain>
    </source>
</reference>
<keyword evidence="2" id="KW-1185">Reference proteome</keyword>
<proteinExistence type="predicted"/>
<dbReference type="VEuPathDB" id="TrichDB:TVAGG3_0113630"/>
<dbReference type="InParanoid" id="A2G3X2"/>
<accession>A2G3X2</accession>
<name>A2G3X2_TRIV3</name>
<dbReference type="EMBL" id="DS114349">
    <property type="protein sequence ID" value="EAX88146.1"/>
    <property type="molecule type" value="Genomic_DNA"/>
</dbReference>
<protein>
    <submittedName>
        <fullName evidence="1">Uncharacterized protein</fullName>
    </submittedName>
</protein>